<dbReference type="WBParaSite" id="ES5_v2.g5144.t1">
    <property type="protein sequence ID" value="ES5_v2.g5144.t1"/>
    <property type="gene ID" value="ES5_v2.g5144"/>
</dbReference>
<dbReference type="Proteomes" id="UP000887579">
    <property type="component" value="Unplaced"/>
</dbReference>
<name>A0AC34GNN0_9BILA</name>
<accession>A0AC34GNN0</accession>
<organism evidence="1 2">
    <name type="scientific">Panagrolaimus sp. ES5</name>
    <dbReference type="NCBI Taxonomy" id="591445"/>
    <lineage>
        <taxon>Eukaryota</taxon>
        <taxon>Metazoa</taxon>
        <taxon>Ecdysozoa</taxon>
        <taxon>Nematoda</taxon>
        <taxon>Chromadorea</taxon>
        <taxon>Rhabditida</taxon>
        <taxon>Tylenchina</taxon>
        <taxon>Panagrolaimomorpha</taxon>
        <taxon>Panagrolaimoidea</taxon>
        <taxon>Panagrolaimidae</taxon>
        <taxon>Panagrolaimus</taxon>
    </lineage>
</organism>
<evidence type="ECO:0000313" key="2">
    <source>
        <dbReference type="WBParaSite" id="ES5_v2.g5144.t1"/>
    </source>
</evidence>
<proteinExistence type="predicted"/>
<protein>
    <submittedName>
        <fullName evidence="2">Uncharacterized protein</fullName>
    </submittedName>
</protein>
<sequence>MSTIGCYIIGENIIHLSTADISSSTYTATEDYIFSFKEACKKLETKLECLVIVDSLRKNELSDVHEIYKLAKEYANFVYIITPIVALLQNVLSSIVEENELKSNTVIIFIASSFGVISCILEKRDTVFHVDYITCGFDLKHKYTIQELQAFSTFCLFDSSVNLQVLDNLYATYPNILKKSFTDLLEALSFGGLQKALCIVEPGKHFEVINFTPGIIIGEKYVLEAYKTFPVTVHYSSPTFNLHNIRYPRTIRTSINMCHNIKIFKLSEKILYFSTDNSPMNYIIKYNEFGLLTIEKSDASPISPLNCNFIFTENFLIWSTQTQQLAFYDFSRNMVQISKISDKLENVKSSKDFAQIEKHISSLSGSYKSLTILFDGKIEYKIEQPNIFIIPSYIALLEHCIRSVQPNKSKLIVIVTTKTENKFYVLLKAKSGAYYVKYIGPITKTIIGNDIFSEFLKANTNKKLNIFRQTTKYRKTILESVKNGIFDKIIFETEHLMTVDFNEDYCRIVWGGDESYLAISGDELIPTYISFSQESLLIGKAAKADLENCQEAVLYDFVKCLGINLSQSSDLKLDLEIKDKLAEMDNSDDPKLGFKIKTIKGFQIISPEMALTIFLKKLVGIYENFTKQEITKIELRRFGNKLSSAQINALKFAESKLKKEVIYLEK</sequence>
<evidence type="ECO:0000313" key="1">
    <source>
        <dbReference type="Proteomes" id="UP000887579"/>
    </source>
</evidence>
<reference evidence="2" key="1">
    <citation type="submission" date="2022-11" db="UniProtKB">
        <authorList>
            <consortium name="WormBaseParasite"/>
        </authorList>
    </citation>
    <scope>IDENTIFICATION</scope>
</reference>